<accession>A0ABY7FH59</accession>
<reference evidence="5" key="1">
    <citation type="submission" date="2022-11" db="EMBL/GenBank/DDBJ databases">
        <title>Centuries of genome instability and evolution in soft-shell clam transmissible cancer (bioRxiv).</title>
        <authorList>
            <person name="Hart S.F.M."/>
            <person name="Yonemitsu M.A."/>
            <person name="Giersch R.M."/>
            <person name="Beal B.F."/>
            <person name="Arriagada G."/>
            <person name="Davis B.W."/>
            <person name="Ostrander E.A."/>
            <person name="Goff S.P."/>
            <person name="Metzger M.J."/>
        </authorList>
    </citation>
    <scope>NUCLEOTIDE SEQUENCE</scope>
    <source>
        <strain evidence="5">MELC-2E11</strain>
        <tissue evidence="5">Siphon/mantle</tissue>
    </source>
</reference>
<dbReference type="InterPro" id="IPR013201">
    <property type="entry name" value="Prot_inhib_I29"/>
</dbReference>
<dbReference type="Gene3D" id="3.90.70.10">
    <property type="entry name" value="Cysteine proteinases"/>
    <property type="match status" value="1"/>
</dbReference>
<evidence type="ECO:0000259" key="4">
    <source>
        <dbReference type="SMART" id="SM00848"/>
    </source>
</evidence>
<proteinExistence type="inferred from homology"/>
<dbReference type="InterPro" id="IPR038765">
    <property type="entry name" value="Papain-like_cys_pep_sf"/>
</dbReference>
<dbReference type="SMART" id="SM00645">
    <property type="entry name" value="Pept_C1"/>
    <property type="match status" value="1"/>
</dbReference>
<evidence type="ECO:0000256" key="1">
    <source>
        <dbReference type="ARBA" id="ARBA00008455"/>
    </source>
</evidence>
<dbReference type="Pfam" id="PF00112">
    <property type="entry name" value="Peptidase_C1"/>
    <property type="match status" value="1"/>
</dbReference>
<keyword evidence="6" id="KW-1185">Reference proteome</keyword>
<dbReference type="SUPFAM" id="SSF54001">
    <property type="entry name" value="Cysteine proteinases"/>
    <property type="match status" value="1"/>
</dbReference>
<feature type="domain" description="Peptidase C1A papain C-terminal" evidence="3">
    <location>
        <begin position="464"/>
        <end position="657"/>
    </location>
</feature>
<protein>
    <submittedName>
        <fullName evidence="5">CATF-like protein</fullName>
    </submittedName>
</protein>
<name>A0ABY7FH59_MYAAR</name>
<dbReference type="InterPro" id="IPR000668">
    <property type="entry name" value="Peptidase_C1A_C"/>
</dbReference>
<dbReference type="EMBL" id="CP111022">
    <property type="protein sequence ID" value="WAR18566.1"/>
    <property type="molecule type" value="Genomic_DNA"/>
</dbReference>
<dbReference type="Gene3D" id="1.10.287.2250">
    <property type="match status" value="1"/>
</dbReference>
<gene>
    <name evidence="5" type="ORF">MAR_000404</name>
</gene>
<dbReference type="InterPro" id="IPR013128">
    <property type="entry name" value="Peptidase_C1A"/>
</dbReference>
<feature type="domain" description="Cathepsin propeptide inhibitor" evidence="4">
    <location>
        <begin position="381"/>
        <end position="438"/>
    </location>
</feature>
<dbReference type="InterPro" id="IPR025661">
    <property type="entry name" value="Pept_asp_AS"/>
</dbReference>
<evidence type="ECO:0000256" key="2">
    <source>
        <dbReference type="ARBA" id="ARBA00023157"/>
    </source>
</evidence>
<dbReference type="PROSITE" id="PS00639">
    <property type="entry name" value="THIOL_PROTEASE_HIS"/>
    <property type="match status" value="1"/>
</dbReference>
<keyword evidence="2" id="KW-1015">Disulfide bond</keyword>
<dbReference type="PROSITE" id="PS00640">
    <property type="entry name" value="THIOL_PROTEASE_ASN"/>
    <property type="match status" value="1"/>
</dbReference>
<dbReference type="Pfam" id="PF08246">
    <property type="entry name" value="Inhibitor_I29"/>
    <property type="match status" value="1"/>
</dbReference>
<comment type="similarity">
    <text evidence="1">Belongs to the peptidase C1 family.</text>
</comment>
<dbReference type="InterPro" id="IPR025660">
    <property type="entry name" value="Pept_his_AS"/>
</dbReference>
<dbReference type="SMART" id="SM00848">
    <property type="entry name" value="Inhibitor_I29"/>
    <property type="match status" value="1"/>
</dbReference>
<dbReference type="InterPro" id="IPR039417">
    <property type="entry name" value="Peptidase_C1A_papain-like"/>
</dbReference>
<dbReference type="PANTHER" id="PTHR12411">
    <property type="entry name" value="CYSTEINE PROTEASE FAMILY C1-RELATED"/>
    <property type="match status" value="1"/>
</dbReference>
<dbReference type="Proteomes" id="UP001164746">
    <property type="component" value="Chromosome 11"/>
</dbReference>
<sequence length="659" mass="72403">MDAQNPKDNGPAYDVNMSKNKGTVISLKKIPDSSIPLLKTVAKSLAQNLHDGKYLAEDGHDQQIHGKTLLGRDRHDYVTHMDKSENRVNVEQLKGTGRKLLAIDDFLDKAKDILGGGDDNDVINHVKDLIEQNGPELVRVGVDHLLQGDENELVNNLKDMLGKDGHDLFNHGKNIGQIILGGDDHDKVPHGNGLLGGDDHDKVPHGTKMLGGDDHDKVPHGNGLLGGDDHDKVPHGTKMLGGDDHDKVPHGTKMLGGDDHDKVPHGNGLLGGDDHDKVPHGTKMLGGDDHDKVPHGTKMLVPHGTKMLGGDDHDKVSHGTKMLGGDDHDKVSHGTKMLGGDDHDKVSHGTKMLGGDDHDKVPHGTKMLGGDGHDDCHIGMFKDFKKQFNKLYGSQKEEEKRYQVFCDNMRAARKLQQTEKGSARYGATKFADLTKEEFKRHVGKRWDTGANWWMKKAEIPGGPVPDSFDWRDHGAVTPVKNQWAIKKRKLVSLSEQELVDCDKVDEGCNGGLPSNAYKEIERLGGLETETDYKYEGHDESCHFNRSDVRVYINDSVSISSNETEMAAWLAKNGPISIGINAFAMQFYMGGISHPWKIFCNPGSLDHGVLIVGYGVHESEWYWIVKNSWGPDWGEKGYYLVYRGGGVCGLNTMCTSAVVG</sequence>
<dbReference type="CDD" id="cd02248">
    <property type="entry name" value="Peptidase_C1A"/>
    <property type="match status" value="1"/>
</dbReference>
<evidence type="ECO:0000313" key="6">
    <source>
        <dbReference type="Proteomes" id="UP001164746"/>
    </source>
</evidence>
<evidence type="ECO:0000313" key="5">
    <source>
        <dbReference type="EMBL" id="WAR18566.1"/>
    </source>
</evidence>
<organism evidence="5 6">
    <name type="scientific">Mya arenaria</name>
    <name type="common">Soft-shell clam</name>
    <dbReference type="NCBI Taxonomy" id="6604"/>
    <lineage>
        <taxon>Eukaryota</taxon>
        <taxon>Metazoa</taxon>
        <taxon>Spiralia</taxon>
        <taxon>Lophotrochozoa</taxon>
        <taxon>Mollusca</taxon>
        <taxon>Bivalvia</taxon>
        <taxon>Autobranchia</taxon>
        <taxon>Heteroconchia</taxon>
        <taxon>Euheterodonta</taxon>
        <taxon>Imparidentia</taxon>
        <taxon>Neoheterodontei</taxon>
        <taxon>Myida</taxon>
        <taxon>Myoidea</taxon>
        <taxon>Myidae</taxon>
        <taxon>Mya</taxon>
    </lineage>
</organism>
<evidence type="ECO:0000259" key="3">
    <source>
        <dbReference type="SMART" id="SM00645"/>
    </source>
</evidence>